<evidence type="ECO:0000313" key="13">
    <source>
        <dbReference type="Proteomes" id="UP001430306"/>
    </source>
</evidence>
<dbReference type="SUPFAM" id="SSF48179">
    <property type="entry name" value="6-phosphogluconate dehydrogenase C-terminal domain-like"/>
    <property type="match status" value="1"/>
</dbReference>
<protein>
    <recommendedName>
        <fullName evidence="8">L-threonate dehydrogenase</fullName>
        <ecNumber evidence="7">1.1.1.411</ecNumber>
    </recommendedName>
</protein>
<sequence>MTTTKERSKQASDTSITKIAAIGLGAMGYGMASSCLRAGHSVWGIDLAVDPMQRFRAQGGESTELSDVARELDIVIVSVLNANQTESVLFGDAGIVSRLAPGTVVVACATVAPDFARAMERRCDAAGVLYLDAPISGGSVKAANGQLSIMAGGSDAAFEKAAPALDAMAETVFRLGAVGAGSAMKAVNQMLAGVHIAAMAEAMTFGMTQGVTPETFLKVIPQCAGTSWMLENRGPHVAAGDYTPHSQINIWPKDLGIVSDIARKAKFSAPLTAAALQQFLAAAGMGLGSEDDAAIAKVYARNVGMTLPGEESSGQKTPGEE</sequence>
<comment type="similarity">
    <text evidence="6">Belongs to the HIBADH-related family. L-threonate dehydrogenase subfamily.</text>
</comment>
<dbReference type="Gene3D" id="3.40.50.720">
    <property type="entry name" value="NAD(P)-binding Rossmann-like Domain"/>
    <property type="match status" value="1"/>
</dbReference>
<dbReference type="Pfam" id="PF03446">
    <property type="entry name" value="NAD_binding_2"/>
    <property type="match status" value="1"/>
</dbReference>
<evidence type="ECO:0000259" key="10">
    <source>
        <dbReference type="Pfam" id="PF03446"/>
    </source>
</evidence>
<dbReference type="InterPro" id="IPR029154">
    <property type="entry name" value="HIBADH-like_NADP-bd"/>
</dbReference>
<dbReference type="PANTHER" id="PTHR43060">
    <property type="entry name" value="3-HYDROXYISOBUTYRATE DEHYDROGENASE-LIKE 1, MITOCHONDRIAL-RELATED"/>
    <property type="match status" value="1"/>
</dbReference>
<dbReference type="InterPro" id="IPR006115">
    <property type="entry name" value="6PGDH_NADP-bd"/>
</dbReference>
<dbReference type="PROSITE" id="PS51257">
    <property type="entry name" value="PROKAR_LIPOPROTEIN"/>
    <property type="match status" value="1"/>
</dbReference>
<dbReference type="Proteomes" id="UP001430306">
    <property type="component" value="Unassembled WGS sequence"/>
</dbReference>
<evidence type="ECO:0000256" key="6">
    <source>
        <dbReference type="ARBA" id="ARBA00037979"/>
    </source>
</evidence>
<dbReference type="EC" id="1.1.1.411" evidence="7"/>
<comment type="function">
    <text evidence="5">Catalyzes oxidation of L-threonate to 2-oxo-tetronate. Can use either NAD(+) or NADP(+) as cosubstrate, with a preference for NAD(+).</text>
</comment>
<dbReference type="InterPro" id="IPR050006">
    <property type="entry name" value="LtnD"/>
</dbReference>
<dbReference type="Gene3D" id="1.10.1040.10">
    <property type="entry name" value="N-(1-d-carboxylethyl)-l-norvaline Dehydrogenase, domain 2"/>
    <property type="match status" value="1"/>
</dbReference>
<evidence type="ECO:0000256" key="5">
    <source>
        <dbReference type="ARBA" id="ARBA00037062"/>
    </source>
</evidence>
<keyword evidence="13" id="KW-1185">Reference proteome</keyword>
<dbReference type="Pfam" id="PF14833">
    <property type="entry name" value="NAD_binding_11"/>
    <property type="match status" value="1"/>
</dbReference>
<evidence type="ECO:0000256" key="4">
    <source>
        <dbReference type="ARBA" id="ARBA00023277"/>
    </source>
</evidence>
<gene>
    <name evidence="12" type="ORF">LOC71_09090</name>
</gene>
<evidence type="ECO:0000313" key="12">
    <source>
        <dbReference type="EMBL" id="MCC9642427.1"/>
    </source>
</evidence>
<evidence type="ECO:0000256" key="1">
    <source>
        <dbReference type="ARBA" id="ARBA00022857"/>
    </source>
</evidence>
<keyword evidence="4" id="KW-0119">Carbohydrate metabolism</keyword>
<evidence type="ECO:0000256" key="8">
    <source>
        <dbReference type="ARBA" id="ARBA00039407"/>
    </source>
</evidence>
<evidence type="ECO:0000256" key="7">
    <source>
        <dbReference type="ARBA" id="ARBA00038870"/>
    </source>
</evidence>
<feature type="domain" description="3-hydroxyisobutyrate dehydrogenase-like NAD-binding" evidence="11">
    <location>
        <begin position="179"/>
        <end position="299"/>
    </location>
</feature>
<evidence type="ECO:0000259" key="11">
    <source>
        <dbReference type="Pfam" id="PF14833"/>
    </source>
</evidence>
<dbReference type="InterPro" id="IPR013328">
    <property type="entry name" value="6PGD_dom2"/>
</dbReference>
<comment type="caution">
    <text evidence="12">The sequence shown here is derived from an EMBL/GenBank/DDBJ whole genome shotgun (WGS) entry which is preliminary data.</text>
</comment>
<keyword evidence="3" id="KW-0520">NAD</keyword>
<dbReference type="InterPro" id="IPR008927">
    <property type="entry name" value="6-PGluconate_DH-like_C_sf"/>
</dbReference>
<comment type="catalytic activity">
    <reaction evidence="9">
        <text>L-threonate + NAD(+) = 2-dehydro-L-erythronate + NADH + H(+)</text>
        <dbReference type="Rhea" id="RHEA:52548"/>
        <dbReference type="ChEBI" id="CHEBI:15378"/>
        <dbReference type="ChEBI" id="CHEBI:57540"/>
        <dbReference type="ChEBI" id="CHEBI:57561"/>
        <dbReference type="ChEBI" id="CHEBI:57945"/>
        <dbReference type="ChEBI" id="CHEBI:136669"/>
        <dbReference type="EC" id="1.1.1.411"/>
    </reaction>
</comment>
<keyword evidence="1" id="KW-0521">NADP</keyword>
<proteinExistence type="inferred from homology"/>
<feature type="domain" description="6-phosphogluconate dehydrogenase NADP-binding" evidence="10">
    <location>
        <begin position="18"/>
        <end position="176"/>
    </location>
</feature>
<dbReference type="NCBIfam" id="NF043037">
    <property type="entry name" value="ThreonDh"/>
    <property type="match status" value="1"/>
</dbReference>
<reference evidence="12" key="1">
    <citation type="submission" date="2021-11" db="EMBL/GenBank/DDBJ databases">
        <title>Genome sequence.</title>
        <authorList>
            <person name="Sun Q."/>
        </authorList>
    </citation>
    <scope>NUCLEOTIDE SEQUENCE</scope>
    <source>
        <strain evidence="12">JC740</strain>
    </source>
</reference>
<dbReference type="EMBL" id="JAJKFW010000020">
    <property type="protein sequence ID" value="MCC9642427.1"/>
    <property type="molecule type" value="Genomic_DNA"/>
</dbReference>
<dbReference type="RefSeq" id="WP_230273234.1">
    <property type="nucleotide sequence ID" value="NZ_JAJKFW010000020.1"/>
</dbReference>
<dbReference type="PIRSF" id="PIRSF000103">
    <property type="entry name" value="HIBADH"/>
    <property type="match status" value="1"/>
</dbReference>
<accession>A0ABS8NHN3</accession>
<keyword evidence="2" id="KW-0560">Oxidoreductase</keyword>
<dbReference type="PANTHER" id="PTHR43060:SF17">
    <property type="entry name" value="L-THREONATE DEHYDROGENASE"/>
    <property type="match status" value="1"/>
</dbReference>
<dbReference type="InterPro" id="IPR015815">
    <property type="entry name" value="HIBADH-related"/>
</dbReference>
<dbReference type="InterPro" id="IPR036291">
    <property type="entry name" value="NAD(P)-bd_dom_sf"/>
</dbReference>
<evidence type="ECO:0000256" key="3">
    <source>
        <dbReference type="ARBA" id="ARBA00023027"/>
    </source>
</evidence>
<dbReference type="SUPFAM" id="SSF51735">
    <property type="entry name" value="NAD(P)-binding Rossmann-fold domains"/>
    <property type="match status" value="1"/>
</dbReference>
<evidence type="ECO:0000256" key="9">
    <source>
        <dbReference type="ARBA" id="ARBA00047312"/>
    </source>
</evidence>
<name>A0ABS8NHN3_9BACT</name>
<evidence type="ECO:0000256" key="2">
    <source>
        <dbReference type="ARBA" id="ARBA00023002"/>
    </source>
</evidence>
<organism evidence="12 13">
    <name type="scientific">Rhodopirellula halodulae</name>
    <dbReference type="NCBI Taxonomy" id="2894198"/>
    <lineage>
        <taxon>Bacteria</taxon>
        <taxon>Pseudomonadati</taxon>
        <taxon>Planctomycetota</taxon>
        <taxon>Planctomycetia</taxon>
        <taxon>Pirellulales</taxon>
        <taxon>Pirellulaceae</taxon>
        <taxon>Rhodopirellula</taxon>
    </lineage>
</organism>